<dbReference type="GeneID" id="91104231"/>
<feature type="compositionally biased region" description="Basic and acidic residues" evidence="1">
    <location>
        <begin position="167"/>
        <end position="178"/>
    </location>
</feature>
<feature type="compositionally biased region" description="Polar residues" evidence="1">
    <location>
        <begin position="180"/>
        <end position="207"/>
    </location>
</feature>
<proteinExistence type="predicted"/>
<evidence type="ECO:0000313" key="2">
    <source>
        <dbReference type="EMBL" id="WWD07332.1"/>
    </source>
</evidence>
<dbReference type="RefSeq" id="XP_066085299.1">
    <property type="nucleotide sequence ID" value="XM_066229202.1"/>
</dbReference>
<name>A0AAX4KLW1_9TREE</name>
<reference evidence="2 3" key="1">
    <citation type="submission" date="2024-01" db="EMBL/GenBank/DDBJ databases">
        <title>Comparative genomics of Cryptococcus and Kwoniella reveals pathogenesis evolution and contrasting modes of karyotype evolution via chromosome fusion or intercentromeric recombination.</title>
        <authorList>
            <person name="Coelho M.A."/>
            <person name="David-Palma M."/>
            <person name="Shea T."/>
            <person name="Bowers K."/>
            <person name="McGinley-Smith S."/>
            <person name="Mohammad A.W."/>
            <person name="Gnirke A."/>
            <person name="Yurkov A.M."/>
            <person name="Nowrousian M."/>
            <person name="Sun S."/>
            <person name="Cuomo C.A."/>
            <person name="Heitman J."/>
        </authorList>
    </citation>
    <scope>NUCLEOTIDE SEQUENCE [LARGE SCALE GENOMIC DNA]</scope>
    <source>
        <strain evidence="2 3">PYCC6329</strain>
    </source>
</reference>
<feature type="compositionally biased region" description="Polar residues" evidence="1">
    <location>
        <begin position="1"/>
        <end position="10"/>
    </location>
</feature>
<feature type="compositionally biased region" description="Polar residues" evidence="1">
    <location>
        <begin position="151"/>
        <end position="166"/>
    </location>
</feature>
<sequence>MTSNHPSKGRQSLPPMSVHSLMTPTSASASSRHSLGGGGGSMILSSTRVKPTSAASGSGLSASRSMGNLRGSSEGLLDKDKQKPPKKRNKKGMKGWAWVVEDENGNIIDAPDPEVDADADAPPGVGVEKSTISRSRDGEEEDEMTVVEDPNSGSHGIKSTSSNHHLINQDKRNDDKPISRLSNSTIVQNDNDSYASSPMISRASTATAEIIPSKRTRKSSSPAVALTPRDNSNHDEGE</sequence>
<organism evidence="2 3">
    <name type="scientific">Kwoniella europaea PYCC6329</name>
    <dbReference type="NCBI Taxonomy" id="1423913"/>
    <lineage>
        <taxon>Eukaryota</taxon>
        <taxon>Fungi</taxon>
        <taxon>Dikarya</taxon>
        <taxon>Basidiomycota</taxon>
        <taxon>Agaricomycotina</taxon>
        <taxon>Tremellomycetes</taxon>
        <taxon>Tremellales</taxon>
        <taxon>Cryptococcaceae</taxon>
        <taxon>Kwoniella</taxon>
    </lineage>
</organism>
<accession>A0AAX4KLW1</accession>
<dbReference type="AlphaFoldDB" id="A0AAX4KLW1"/>
<feature type="region of interest" description="Disordered" evidence="1">
    <location>
        <begin position="1"/>
        <end position="238"/>
    </location>
</feature>
<dbReference type="KEGG" id="ker:91104231"/>
<protein>
    <submittedName>
        <fullName evidence="2">Uncharacterized protein</fullName>
    </submittedName>
</protein>
<dbReference type="Proteomes" id="UP001358614">
    <property type="component" value="Chromosome 1"/>
</dbReference>
<feature type="compositionally biased region" description="Low complexity" evidence="1">
    <location>
        <begin position="53"/>
        <end position="67"/>
    </location>
</feature>
<feature type="compositionally biased region" description="Basic residues" evidence="1">
    <location>
        <begin position="84"/>
        <end position="93"/>
    </location>
</feature>
<dbReference type="EMBL" id="CP144089">
    <property type="protein sequence ID" value="WWD07332.1"/>
    <property type="molecule type" value="Genomic_DNA"/>
</dbReference>
<keyword evidence="3" id="KW-1185">Reference proteome</keyword>
<gene>
    <name evidence="2" type="ORF">V865_005430</name>
</gene>
<evidence type="ECO:0000256" key="1">
    <source>
        <dbReference type="SAM" id="MobiDB-lite"/>
    </source>
</evidence>
<evidence type="ECO:0000313" key="3">
    <source>
        <dbReference type="Proteomes" id="UP001358614"/>
    </source>
</evidence>